<proteinExistence type="predicted"/>
<keyword evidence="1" id="KW-0433">Leucine-rich repeat</keyword>
<evidence type="ECO:0000259" key="3">
    <source>
        <dbReference type="Pfam" id="PF20160"/>
    </source>
</evidence>
<dbReference type="InterPro" id="IPR045344">
    <property type="entry name" value="C-JID"/>
</dbReference>
<dbReference type="EMBL" id="LXQA010050920">
    <property type="protein sequence ID" value="MCI03009.1"/>
    <property type="molecule type" value="Genomic_DNA"/>
</dbReference>
<reference evidence="4 5" key="1">
    <citation type="journal article" date="2018" name="Front. Plant Sci.">
        <title>Red Clover (Trifolium pratense) and Zigzag Clover (T. medium) - A Picture of Genomic Similarities and Differences.</title>
        <authorList>
            <person name="Dluhosova J."/>
            <person name="Istvanek J."/>
            <person name="Nedelnik J."/>
            <person name="Repkova J."/>
        </authorList>
    </citation>
    <scope>NUCLEOTIDE SEQUENCE [LARGE SCALE GENOMIC DNA]</scope>
    <source>
        <strain evidence="5">cv. 10/8</strain>
        <tissue evidence="4">Leaf</tissue>
    </source>
</reference>
<evidence type="ECO:0000313" key="4">
    <source>
        <dbReference type="EMBL" id="MCI03009.1"/>
    </source>
</evidence>
<keyword evidence="5" id="KW-1185">Reference proteome</keyword>
<accession>A0A392NV13</accession>
<dbReference type="PANTHER" id="PTHR16083">
    <property type="entry name" value="LEUCINE RICH REPEAT CONTAINING PROTEIN"/>
    <property type="match status" value="1"/>
</dbReference>
<feature type="non-terminal residue" evidence="4">
    <location>
        <position position="1"/>
    </location>
</feature>
<keyword evidence="2" id="KW-0677">Repeat</keyword>
<dbReference type="SUPFAM" id="SSF52058">
    <property type="entry name" value="L domain-like"/>
    <property type="match status" value="1"/>
</dbReference>
<protein>
    <submittedName>
        <fullName evidence="4">NBS-containing resistance-like protein</fullName>
    </submittedName>
</protein>
<dbReference type="Proteomes" id="UP000265520">
    <property type="component" value="Unassembled WGS sequence"/>
</dbReference>
<organism evidence="4 5">
    <name type="scientific">Trifolium medium</name>
    <dbReference type="NCBI Taxonomy" id="97028"/>
    <lineage>
        <taxon>Eukaryota</taxon>
        <taxon>Viridiplantae</taxon>
        <taxon>Streptophyta</taxon>
        <taxon>Embryophyta</taxon>
        <taxon>Tracheophyta</taxon>
        <taxon>Spermatophyta</taxon>
        <taxon>Magnoliopsida</taxon>
        <taxon>eudicotyledons</taxon>
        <taxon>Gunneridae</taxon>
        <taxon>Pentapetalae</taxon>
        <taxon>rosids</taxon>
        <taxon>fabids</taxon>
        <taxon>Fabales</taxon>
        <taxon>Fabaceae</taxon>
        <taxon>Papilionoideae</taxon>
        <taxon>50 kb inversion clade</taxon>
        <taxon>NPAAA clade</taxon>
        <taxon>Hologalegina</taxon>
        <taxon>IRL clade</taxon>
        <taxon>Trifolieae</taxon>
        <taxon>Trifolium</taxon>
    </lineage>
</organism>
<comment type="caution">
    <text evidence="4">The sequence shown here is derived from an EMBL/GenBank/DDBJ whole genome shotgun (WGS) entry which is preliminary data.</text>
</comment>
<dbReference type="Pfam" id="PF20160">
    <property type="entry name" value="C-JID"/>
    <property type="match status" value="1"/>
</dbReference>
<dbReference type="PANTHER" id="PTHR16083:SF83">
    <property type="entry name" value="LEUCINE-RICH REPEAT-CONTAINING PROTEIN 40"/>
    <property type="match status" value="1"/>
</dbReference>
<name>A0A392NV13_9FABA</name>
<dbReference type="InterPro" id="IPR032675">
    <property type="entry name" value="LRR_dom_sf"/>
</dbReference>
<sequence length="313" mass="35954">TLENIIELDLTAIPINALPASVGFQSKLETLVLNLSEIESIPSSIKNLTRLRKLDIQRCKKLLALPELPSSLETLLVECISLKTVMFSSTAAEQFKENKKRVEFWNCLNLDERSLINIGLNMQINLMKFTYQHLSTVKHDNVESYVDYEDNYASYQAVYVYPGSSVPEWFEYKTTKNHMIVDLSPSYLSPLLGFVFCFILDEDSPQHCYGIELKITTTDAEGDGEKDGVNIYMDRSCFYIASDHVCIIYDQPFSQYLTSIAKNQTRFKIKVTARRKSNFFSPEVDLKGFGISSISHSRYHNFIQQMELFDYVN</sequence>
<evidence type="ECO:0000256" key="1">
    <source>
        <dbReference type="ARBA" id="ARBA00022614"/>
    </source>
</evidence>
<dbReference type="AlphaFoldDB" id="A0A392NV13"/>
<evidence type="ECO:0000313" key="5">
    <source>
        <dbReference type="Proteomes" id="UP000265520"/>
    </source>
</evidence>
<feature type="domain" description="C-JID" evidence="3">
    <location>
        <begin position="162"/>
        <end position="243"/>
    </location>
</feature>
<evidence type="ECO:0000256" key="2">
    <source>
        <dbReference type="ARBA" id="ARBA00022737"/>
    </source>
</evidence>
<dbReference type="Gene3D" id="3.80.10.10">
    <property type="entry name" value="Ribonuclease Inhibitor"/>
    <property type="match status" value="1"/>
</dbReference>